<dbReference type="Proteomes" id="UP000011864">
    <property type="component" value="Chromosome"/>
</dbReference>
<evidence type="ECO:0000313" key="2">
    <source>
        <dbReference type="Proteomes" id="UP000011864"/>
    </source>
</evidence>
<evidence type="ECO:0000313" key="1">
    <source>
        <dbReference type="EMBL" id="AGH44905.1"/>
    </source>
</evidence>
<organism evidence="1 2">
    <name type="scientific">Paraglaciecola psychrophila 170</name>
    <dbReference type="NCBI Taxonomy" id="1129794"/>
    <lineage>
        <taxon>Bacteria</taxon>
        <taxon>Pseudomonadati</taxon>
        <taxon>Pseudomonadota</taxon>
        <taxon>Gammaproteobacteria</taxon>
        <taxon>Alteromonadales</taxon>
        <taxon>Alteromonadaceae</taxon>
        <taxon>Paraglaciecola</taxon>
    </lineage>
</organism>
<dbReference type="AlphaFoldDB" id="M4RMP1"/>
<accession>M4RMP1</accession>
<gene>
    <name evidence="1" type="ORF">C427_2796</name>
</gene>
<protein>
    <submittedName>
        <fullName evidence="1">Uncharacterized protein</fullName>
    </submittedName>
</protein>
<reference evidence="1 2" key="1">
    <citation type="journal article" date="2013" name="Genome Announc.">
        <title>Complete Genome Sequence of Glaciecola psychrophila Strain 170T.</title>
        <authorList>
            <person name="Yin J."/>
            <person name="Chen J."/>
            <person name="Liu G."/>
            <person name="Yu Y."/>
            <person name="Song L."/>
            <person name="Wang X."/>
            <person name="Qu X."/>
        </authorList>
    </citation>
    <scope>NUCLEOTIDE SEQUENCE [LARGE SCALE GENOMIC DNA]</scope>
    <source>
        <strain evidence="1 2">170</strain>
    </source>
</reference>
<dbReference type="STRING" id="1129794.C427_2796"/>
<name>M4RMP1_9ALTE</name>
<dbReference type="EMBL" id="CP003837">
    <property type="protein sequence ID" value="AGH44905.1"/>
    <property type="molecule type" value="Genomic_DNA"/>
</dbReference>
<dbReference type="KEGG" id="gps:C427_2796"/>
<sequence>MQVTLYDKRGTTNWSFLHTELINPSVCFKHSLHVLKRFYYHIKALTLARH</sequence>
<dbReference type="HOGENOM" id="CLU_3120835_0_0_6"/>
<keyword evidence="2" id="KW-1185">Reference proteome</keyword>
<dbReference type="PATRIC" id="fig|1129794.4.peg.2781"/>
<proteinExistence type="predicted"/>